<accession>A0A2H3L550</accession>
<reference evidence="1 2" key="1">
    <citation type="submission" date="2016-05" db="EMBL/GenBank/DDBJ databases">
        <authorList>
            <person name="Lavstsen T."/>
            <person name="Jespersen J.S."/>
        </authorList>
    </citation>
    <scope>NUCLEOTIDE SEQUENCE [LARGE SCALE GENOMIC DNA]</scope>
    <source>
        <strain evidence="1 2">B7-9</strain>
    </source>
</reference>
<dbReference type="EMBL" id="LYXE01000104">
    <property type="protein sequence ID" value="PDV98321.1"/>
    <property type="molecule type" value="Genomic_DNA"/>
</dbReference>
<dbReference type="AlphaFoldDB" id="A0A2H3L550"/>
<evidence type="ECO:0000313" key="1">
    <source>
        <dbReference type="EMBL" id="PDV98321.1"/>
    </source>
</evidence>
<evidence type="ECO:0000313" key="2">
    <source>
        <dbReference type="Proteomes" id="UP000220922"/>
    </source>
</evidence>
<dbReference type="Proteomes" id="UP000220922">
    <property type="component" value="Unassembled WGS sequence"/>
</dbReference>
<protein>
    <submittedName>
        <fullName evidence="1">Uncharacterized protein</fullName>
    </submittedName>
</protein>
<proteinExistence type="predicted"/>
<keyword evidence="2" id="KW-1185">Reference proteome</keyword>
<sequence>MQKGGSLSLQVDVTATPKHNNGALYGKVKGFVQDALFGKTVELESANTLRNLSELAATKTVIESFKQAINALTVCDKGDVEIRDTIKLRKTRPFVVKDQGYMISKKSVFNRVIGDSRFELEFAAFLEQSPDVIAYAKNYLAVHFKLDYINAVDEIAGLLAKGHLLRSLRF</sequence>
<organism evidence="1 2">
    <name type="scientific">Candidatus Chloroploca asiatica</name>
    <dbReference type="NCBI Taxonomy" id="1506545"/>
    <lineage>
        <taxon>Bacteria</taxon>
        <taxon>Bacillati</taxon>
        <taxon>Chloroflexota</taxon>
        <taxon>Chloroflexia</taxon>
        <taxon>Chloroflexales</taxon>
        <taxon>Chloroflexineae</taxon>
        <taxon>Oscillochloridaceae</taxon>
        <taxon>Candidatus Chloroploca</taxon>
    </lineage>
</organism>
<name>A0A2H3L550_9CHLR</name>
<comment type="caution">
    <text evidence="1">The sequence shown here is derived from an EMBL/GenBank/DDBJ whole genome shotgun (WGS) entry which is preliminary data.</text>
</comment>
<gene>
    <name evidence="1" type="ORF">A9Q02_16095</name>
</gene>